<dbReference type="Gene3D" id="2.40.30.10">
    <property type="entry name" value="Translation factors"/>
    <property type="match status" value="1"/>
</dbReference>
<keyword evidence="9" id="KW-0479">Metal-binding</keyword>
<dbReference type="GO" id="GO:0005525">
    <property type="term" value="F:GTP binding"/>
    <property type="evidence" value="ECO:0007669"/>
    <property type="project" value="UniProtKB-UniRule"/>
</dbReference>
<keyword evidence="9" id="KW-0863">Zinc-finger</keyword>
<comment type="function">
    <text evidence="8">Promotes mitochondrial protein synthesis. May act as a fidelity factor of the translation reaction, by catalyzing a one-codon backward translocation of tRNAs on improperly translocated ribosomes. Binds to mitochondrial ribosomes in a GTP-dependent manner.</text>
</comment>
<comment type="subunit">
    <text evidence="9">Part of a TFIID-containing RNA polymerase II pre-initiation complex that is composed of TBP and at least GTF2A1, GTF2A2, GTF2E1, GTF2E2, GTF2F1, GTF2H2, GTF2H3, GTF2H4, GTF2H5, GTF2B, TCEA1, ERCC2, ERCC3, TAF1, TAF2, TAF3, TAF4, TAF5, TAF6, TAF7, TAF8, TAF9, TAF10, TAF11, TAF12 and TAF13. Component of the 7-subunit TFIIH core complex composed of XPB/ERCC3, XPD/ERCC2, GTF2H1, GTF2H2, GTF2H3, GTF2H4 and GTF2H5, which is active in NER. The core complex associates with the 3-subunit CDK-activating kinase (CAK) module composed of CCNH/cyclin H, CDK7 and MNAT1 to form the 10-subunit holoenzyme (holo-TFIIH) active in transcription. Interacts with RARA; the interaction requires prior phosphorylation of RARA on 'Ser-369' which then enhances interaction of RARA with CDK7.</text>
</comment>
<dbReference type="Pfam" id="PF03850">
    <property type="entry name" value="Tfb4"/>
    <property type="match status" value="1"/>
</dbReference>
<comment type="similarity">
    <text evidence="9">Belongs to the TFB4 family.</text>
</comment>
<evidence type="ECO:0000256" key="5">
    <source>
        <dbReference type="ARBA" id="ARBA00023128"/>
    </source>
</evidence>
<dbReference type="InterPro" id="IPR004600">
    <property type="entry name" value="TFIIH_Tfb4/GTF2H3"/>
</dbReference>
<dbReference type="InterPro" id="IPR006297">
    <property type="entry name" value="EF-4"/>
</dbReference>
<dbReference type="GO" id="GO:0097177">
    <property type="term" value="F:mitochondrial ribosome binding"/>
    <property type="evidence" value="ECO:0007669"/>
    <property type="project" value="TreeGrafter"/>
</dbReference>
<keyword evidence="9" id="KW-0805">Transcription regulation</keyword>
<dbReference type="PROSITE" id="PS51722">
    <property type="entry name" value="G_TR_2"/>
    <property type="match status" value="1"/>
</dbReference>
<dbReference type="GO" id="GO:0008270">
    <property type="term" value="F:zinc ion binding"/>
    <property type="evidence" value="ECO:0007669"/>
    <property type="project" value="UniProtKB-KW"/>
</dbReference>
<dbReference type="PRINTS" id="PR00315">
    <property type="entry name" value="ELONGATNFCT"/>
</dbReference>
<dbReference type="EC" id="3.6.5.n1" evidence="8"/>
<feature type="binding site" evidence="8">
    <location>
        <begin position="111"/>
        <end position="118"/>
    </location>
    <ligand>
        <name>GTP</name>
        <dbReference type="ChEBI" id="CHEBI:37565"/>
    </ligand>
</feature>
<dbReference type="HAMAP" id="MF_00071">
    <property type="entry name" value="LepA"/>
    <property type="match status" value="1"/>
</dbReference>
<dbReference type="CDD" id="cd01890">
    <property type="entry name" value="LepA"/>
    <property type="match status" value="1"/>
</dbReference>
<feature type="binding site" evidence="8">
    <location>
        <begin position="231"/>
        <end position="234"/>
    </location>
    <ligand>
        <name>GTP</name>
        <dbReference type="ChEBI" id="CHEBI:37565"/>
    </ligand>
</feature>
<keyword evidence="2 8" id="KW-0547">Nucleotide-binding</keyword>
<organism evidence="11 12">
    <name type="scientific">Orchesella cincta</name>
    <name type="common">Springtail</name>
    <name type="synonym">Podura cincta</name>
    <dbReference type="NCBI Taxonomy" id="48709"/>
    <lineage>
        <taxon>Eukaryota</taxon>
        <taxon>Metazoa</taxon>
        <taxon>Ecdysozoa</taxon>
        <taxon>Arthropoda</taxon>
        <taxon>Hexapoda</taxon>
        <taxon>Collembola</taxon>
        <taxon>Entomobryomorpha</taxon>
        <taxon>Entomobryoidea</taxon>
        <taxon>Orchesellidae</taxon>
        <taxon>Orchesellinae</taxon>
        <taxon>Orchesella</taxon>
    </lineage>
</organism>
<dbReference type="Gene3D" id="3.30.70.870">
    <property type="entry name" value="Elongation Factor G (Translational Gtpase), domain 3"/>
    <property type="match status" value="1"/>
</dbReference>
<keyword evidence="9" id="KW-0539">Nucleus</keyword>
<dbReference type="InterPro" id="IPR005225">
    <property type="entry name" value="Small_GTP-bd"/>
</dbReference>
<keyword evidence="9" id="KW-0804">Transcription</keyword>
<dbReference type="FunFam" id="3.40.50.300:FF:000078">
    <property type="entry name" value="Elongation factor 4"/>
    <property type="match status" value="1"/>
</dbReference>
<dbReference type="FunFam" id="3.30.70.870:FF:000004">
    <property type="entry name" value="Translation factor GUF1, mitochondrial"/>
    <property type="match status" value="1"/>
</dbReference>
<comment type="function">
    <text evidence="9">Component of the general transcription and DNA repair factor IIH (TFIIH) core complex, which is involved in general and transcription-coupled nucleotide excision repair (NER) of damaged DNA and, when complexed to CAK, in RNA transcription by RNA polymerase II. In NER, TFIIH acts by opening DNA around the lesion to allow the excision of the damaged oligonucleotide and its replacement by a new DNA fragment. In transcription, TFIIH has an essential role in transcription initiation. When the pre-initiation complex (PIC) has been established, TFIIH is required for promoter opening and promoter escape. Phosphorylation of the C-terminal tail (CTD) of the largest subunit of RNA polymerase II by the kinase module CAK controls the initiation of transcription.</text>
</comment>
<dbReference type="GO" id="GO:0045727">
    <property type="term" value="P:positive regulation of translation"/>
    <property type="evidence" value="ECO:0007669"/>
    <property type="project" value="UniProtKB-UniRule"/>
</dbReference>
<dbReference type="GO" id="GO:0005759">
    <property type="term" value="C:mitochondrial matrix"/>
    <property type="evidence" value="ECO:0007669"/>
    <property type="project" value="UniProtKB-UniRule"/>
</dbReference>
<dbReference type="GO" id="GO:0006289">
    <property type="term" value="P:nucleotide-excision repair"/>
    <property type="evidence" value="ECO:0007669"/>
    <property type="project" value="UniProtKB-UniRule"/>
</dbReference>
<dbReference type="Gene3D" id="3.30.70.240">
    <property type="match status" value="1"/>
</dbReference>
<evidence type="ECO:0000256" key="9">
    <source>
        <dbReference type="RuleBase" id="RU368090"/>
    </source>
</evidence>
<dbReference type="GO" id="GO:0000439">
    <property type="term" value="C:transcription factor TFIIH core complex"/>
    <property type="evidence" value="ECO:0007669"/>
    <property type="project" value="UniProtKB-UniRule"/>
</dbReference>
<comment type="similarity">
    <text evidence="1">Belongs to the TRAFAC class translation factor GTPase superfamily. Classic translation factor GTPase family. LepA subfamily.</text>
</comment>
<keyword evidence="9" id="KW-0234">DNA repair</keyword>
<dbReference type="Gene3D" id="3.40.50.410">
    <property type="entry name" value="von Willebrand factor, type A domain"/>
    <property type="match status" value="1"/>
</dbReference>
<dbReference type="PROSITE" id="PS00301">
    <property type="entry name" value="G_TR_1"/>
    <property type="match status" value="1"/>
</dbReference>
<accession>A0A1D2NIF1</accession>
<protein>
    <recommendedName>
        <fullName evidence="8">Translation factor GUF1 homolog, mitochondrial</fullName>
        <ecNumber evidence="8">3.6.5.n1</ecNumber>
    </recommendedName>
    <alternativeName>
        <fullName evidence="8">Elongation factor 4 homolog</fullName>
        <shortName evidence="8">EF-4</shortName>
    </alternativeName>
    <alternativeName>
        <fullName evidence="8">GTPase GUF1 homolog</fullName>
    </alternativeName>
    <alternativeName>
        <fullName evidence="8">Ribosomal back-translocase</fullName>
    </alternativeName>
</protein>
<dbReference type="Pfam" id="PF06421">
    <property type="entry name" value="LepA_C"/>
    <property type="match status" value="1"/>
</dbReference>
<dbReference type="CDD" id="cd03709">
    <property type="entry name" value="lepA_C"/>
    <property type="match status" value="1"/>
</dbReference>
<dbReference type="NCBIfam" id="TIGR00231">
    <property type="entry name" value="small_GTP"/>
    <property type="match status" value="1"/>
</dbReference>
<comment type="subcellular location">
    <subcellularLocation>
        <location evidence="8">Mitochondrion inner membrane</location>
        <topology evidence="8">Peripheral membrane protein</topology>
        <orientation evidence="8">Matrix side</orientation>
    </subcellularLocation>
    <subcellularLocation>
        <location evidence="9">Nucleus</location>
    </subcellularLocation>
</comment>
<dbReference type="Pfam" id="PF00009">
    <property type="entry name" value="GTP_EFTU"/>
    <property type="match status" value="1"/>
</dbReference>
<dbReference type="OrthoDB" id="1074at2759"/>
<name>A0A1D2NIF1_ORCCI</name>
<dbReference type="GO" id="GO:0006355">
    <property type="term" value="P:regulation of DNA-templated transcription"/>
    <property type="evidence" value="ECO:0007669"/>
    <property type="project" value="InterPro"/>
</dbReference>
<evidence type="ECO:0000313" key="12">
    <source>
        <dbReference type="Proteomes" id="UP000094527"/>
    </source>
</evidence>
<comment type="caution">
    <text evidence="11">The sequence shown here is derived from an EMBL/GenBank/DDBJ whole genome shotgun (WGS) entry which is preliminary data.</text>
</comment>
<evidence type="ECO:0000256" key="3">
    <source>
        <dbReference type="ARBA" id="ARBA00022792"/>
    </source>
</evidence>
<keyword evidence="12" id="KW-1185">Reference proteome</keyword>
<sequence length="991" mass="110313">MRNGSPSLLVSYVKLTISTRSAFSQTRAHRLFSIKSSPVISVSGSRDISAVFRRTNSFQRQHKTSSNYNICWCCGRSNGYSTKAAGDDSPEFCINTAEFPPERIRNFSIIAHIDHGKSTLADRLLEYTGTISTSAQNKQILDKLQVERERGITVKAQTASMVYQAKDGERYLLNLIDTPGHVDFCYEVSRSLSACDGVILVVDANQGVQAQTVANFYLAFSKNLVIIPVLNKIDLKHARPDVVIEQLNALFEIPSESVLKISAKMGIGIDDVLESVVSRIPHPKGSRDLVTRALIFDSWYDKYKGVALLVAVMDGQYAGQVGYIYCNMRSIKEACVGGTIHPTNTTVEPLPGFKKAKPMVFAGVYPMDQSEHPMLRNALEKLLLNDSSVESKMETSAALGQGWRLGFLGVLHMDVFNQRLEQEYGAQIVLTAPNVPVKVKIIGAKNIKAYGGEIITVNNPAALPDRTIIEEMYEPFVNGTIITPDVFLGDIMSLCMDRRGIQKDSKNIDSERVMMTFKLPLNEIVVDFYDKLKSITSGYASFDYEELGYEPSNLVPMNILLNGDVVQEMTSIVHISKAKERGKSICARLKDTIPRHQFQALALLVNLTMPMQQLLKFFTFQFPFAVQASIGSKIVAREDIKAVRKDVTAKLYGGDRTRRDKLLKRQAEGKKRMKMIGRIEMPRETFIKMEIESNLLIVVIDVNPAQKYIRSDSKQFFNCVDSVLTFCNAHLMLQASNQACVIASHINQSHILYPLEVREGVTPKPVRQVDGQYEMFLELERSVRTQIKKFVMSDAFTSFDSSRSADSSGNFTTCLASALGKALCYINRKDRELAPGEKLSSRILVVSGSSESTAQYMSFMNVFFSAQKLGVIIDACVLGPYATLLSQGADITGGIYLRPPHIPGLLQYLLWVFLPEASLRKQLALPPPVPVDYRAACFCHRQLIDQGYVCSVCLSIFCKYSPICTTCQAVFKVPIVLPKIKKKRIAASAPL</sequence>
<dbReference type="InterPro" id="IPR027417">
    <property type="entry name" value="P-loop_NTPase"/>
</dbReference>
<dbReference type="InterPro" id="IPR031157">
    <property type="entry name" value="G_TR_CS"/>
</dbReference>
<evidence type="ECO:0000313" key="11">
    <source>
        <dbReference type="EMBL" id="ODN05043.1"/>
    </source>
</evidence>
<dbReference type="GO" id="GO:0005743">
    <property type="term" value="C:mitochondrial inner membrane"/>
    <property type="evidence" value="ECO:0007669"/>
    <property type="project" value="UniProtKB-SubCell"/>
</dbReference>
<evidence type="ECO:0000256" key="6">
    <source>
        <dbReference type="ARBA" id="ARBA00023134"/>
    </source>
</evidence>
<dbReference type="GO" id="GO:0006412">
    <property type="term" value="P:translation"/>
    <property type="evidence" value="ECO:0007669"/>
    <property type="project" value="UniProtKB-KW"/>
</dbReference>
<dbReference type="STRING" id="48709.A0A1D2NIF1"/>
<keyword evidence="4 8" id="KW-0378">Hydrolase</keyword>
<comment type="similarity">
    <text evidence="8">Belongs to the GTP-binding elongation factor family. LepA subfamily.</text>
</comment>
<dbReference type="InterPro" id="IPR000640">
    <property type="entry name" value="EFG_V-like"/>
</dbReference>
<keyword evidence="9" id="KW-0227">DNA damage</keyword>
<dbReference type="CDD" id="cd16260">
    <property type="entry name" value="EF4_III"/>
    <property type="match status" value="1"/>
</dbReference>
<feature type="binding site" evidence="8">
    <location>
        <begin position="177"/>
        <end position="181"/>
    </location>
    <ligand>
        <name>GTP</name>
        <dbReference type="ChEBI" id="CHEBI:37565"/>
    </ligand>
</feature>
<dbReference type="FunFam" id="3.30.70.240:FF:000007">
    <property type="entry name" value="Translation factor GUF1, mitochondrial"/>
    <property type="match status" value="1"/>
</dbReference>
<reference evidence="11 12" key="1">
    <citation type="journal article" date="2016" name="Genome Biol. Evol.">
        <title>Gene Family Evolution Reflects Adaptation to Soil Environmental Stressors in the Genome of the Collembolan Orchesella cincta.</title>
        <authorList>
            <person name="Faddeeva-Vakhrusheva A."/>
            <person name="Derks M.F."/>
            <person name="Anvar S.Y."/>
            <person name="Agamennone V."/>
            <person name="Suring W."/>
            <person name="Smit S."/>
            <person name="van Straalen N.M."/>
            <person name="Roelofs D."/>
        </authorList>
    </citation>
    <scope>NUCLEOTIDE SEQUENCE [LARGE SCALE GENOMIC DNA]</scope>
    <source>
        <tissue evidence="11">Mixed pool</tissue>
    </source>
</reference>
<proteinExistence type="inferred from homology"/>
<keyword evidence="9" id="KW-0862">Zinc</keyword>
<keyword evidence="7 8" id="KW-0472">Membrane</keyword>
<comment type="catalytic activity">
    <reaction evidence="8">
        <text>GTP + H2O = GDP + phosphate + H(+)</text>
        <dbReference type="Rhea" id="RHEA:19669"/>
        <dbReference type="ChEBI" id="CHEBI:15377"/>
        <dbReference type="ChEBI" id="CHEBI:15378"/>
        <dbReference type="ChEBI" id="CHEBI:37565"/>
        <dbReference type="ChEBI" id="CHEBI:43474"/>
        <dbReference type="ChEBI" id="CHEBI:58189"/>
        <dbReference type="EC" id="3.6.5.n1"/>
    </reaction>
</comment>
<dbReference type="GO" id="GO:0005675">
    <property type="term" value="C:transcription factor TFIIH holo complex"/>
    <property type="evidence" value="ECO:0007669"/>
    <property type="project" value="UniProtKB-UniRule"/>
</dbReference>
<evidence type="ECO:0000256" key="4">
    <source>
        <dbReference type="ARBA" id="ARBA00022801"/>
    </source>
</evidence>
<dbReference type="InterPro" id="IPR038363">
    <property type="entry name" value="LepA_C_sf"/>
</dbReference>
<dbReference type="Gene3D" id="3.30.70.2570">
    <property type="entry name" value="Elongation factor 4, C-terminal domain"/>
    <property type="match status" value="2"/>
</dbReference>
<dbReference type="EMBL" id="LJIJ01000030">
    <property type="protein sequence ID" value="ODN05043.1"/>
    <property type="molecule type" value="Genomic_DNA"/>
</dbReference>
<keyword evidence="3 8" id="KW-0999">Mitochondrion inner membrane</keyword>
<evidence type="ECO:0000256" key="7">
    <source>
        <dbReference type="ARBA" id="ARBA00023136"/>
    </source>
</evidence>
<dbReference type="AlphaFoldDB" id="A0A1D2NIF1"/>
<keyword evidence="6 8" id="KW-0342">GTP-binding</keyword>
<dbReference type="PANTHER" id="PTHR43512:SF7">
    <property type="entry name" value="TRANSLATION FACTOR GUF1, MITOCHONDRIAL"/>
    <property type="match status" value="1"/>
</dbReference>
<dbReference type="PANTHER" id="PTHR43512">
    <property type="entry name" value="TRANSLATION FACTOR GUF1-RELATED"/>
    <property type="match status" value="1"/>
</dbReference>
<evidence type="ECO:0000256" key="1">
    <source>
        <dbReference type="ARBA" id="ARBA00005454"/>
    </source>
</evidence>
<dbReference type="InterPro" id="IPR035647">
    <property type="entry name" value="EFG_III/V"/>
</dbReference>
<dbReference type="InterPro" id="IPR000795">
    <property type="entry name" value="T_Tr_GTP-bd_dom"/>
</dbReference>
<gene>
    <name evidence="11" type="ORF">Ocin01_01613</name>
</gene>
<feature type="domain" description="Tr-type G" evidence="10">
    <location>
        <begin position="102"/>
        <end position="284"/>
    </location>
</feature>
<keyword evidence="8" id="KW-0648">Protein biosynthesis</keyword>
<dbReference type="Gene3D" id="3.40.50.300">
    <property type="entry name" value="P-loop containing nucleotide triphosphate hydrolases"/>
    <property type="match status" value="1"/>
</dbReference>
<dbReference type="Proteomes" id="UP000094527">
    <property type="component" value="Unassembled WGS sequence"/>
</dbReference>
<dbReference type="GO" id="GO:0003924">
    <property type="term" value="F:GTPase activity"/>
    <property type="evidence" value="ECO:0007669"/>
    <property type="project" value="UniProtKB-UniRule"/>
</dbReference>
<dbReference type="InterPro" id="IPR035654">
    <property type="entry name" value="LepA_IV"/>
</dbReference>
<dbReference type="Pfam" id="PF00679">
    <property type="entry name" value="EFG_C"/>
    <property type="match status" value="1"/>
</dbReference>
<keyword evidence="5 8" id="KW-0496">Mitochondrion</keyword>
<evidence type="ECO:0000256" key="2">
    <source>
        <dbReference type="ARBA" id="ARBA00022741"/>
    </source>
</evidence>
<evidence type="ECO:0000256" key="8">
    <source>
        <dbReference type="HAMAP-Rule" id="MF_03137"/>
    </source>
</evidence>
<evidence type="ECO:0000259" key="10">
    <source>
        <dbReference type="PROSITE" id="PS51722"/>
    </source>
</evidence>
<dbReference type="InterPro" id="IPR013842">
    <property type="entry name" value="LepA_CTD"/>
</dbReference>
<dbReference type="SUPFAM" id="SSF52540">
    <property type="entry name" value="P-loop containing nucleoside triphosphate hydrolases"/>
    <property type="match status" value="1"/>
</dbReference>
<dbReference type="InterPro" id="IPR036465">
    <property type="entry name" value="vWFA_dom_sf"/>
</dbReference>
<dbReference type="SUPFAM" id="SSF54980">
    <property type="entry name" value="EF-G C-terminal domain-like"/>
    <property type="match status" value="2"/>
</dbReference>